<organism evidence="2 3">
    <name type="scientific">Tenebrio molitor</name>
    <name type="common">Yellow mealworm beetle</name>
    <dbReference type="NCBI Taxonomy" id="7067"/>
    <lineage>
        <taxon>Eukaryota</taxon>
        <taxon>Metazoa</taxon>
        <taxon>Ecdysozoa</taxon>
        <taxon>Arthropoda</taxon>
        <taxon>Hexapoda</taxon>
        <taxon>Insecta</taxon>
        <taxon>Pterygota</taxon>
        <taxon>Neoptera</taxon>
        <taxon>Endopterygota</taxon>
        <taxon>Coleoptera</taxon>
        <taxon>Polyphaga</taxon>
        <taxon>Cucujiformia</taxon>
        <taxon>Tenebrionidae</taxon>
        <taxon>Tenebrio</taxon>
    </lineage>
</organism>
<dbReference type="Proteomes" id="UP000719412">
    <property type="component" value="Unassembled WGS sequence"/>
</dbReference>
<keyword evidence="3" id="KW-1185">Reference proteome</keyword>
<reference evidence="2" key="1">
    <citation type="journal article" date="2020" name="J Insects Food Feed">
        <title>The yellow mealworm (Tenebrio molitor) genome: a resource for the emerging insects as food and feed industry.</title>
        <authorList>
            <person name="Eriksson T."/>
            <person name="Andere A."/>
            <person name="Kelstrup H."/>
            <person name="Emery V."/>
            <person name="Picard C."/>
        </authorList>
    </citation>
    <scope>NUCLEOTIDE SEQUENCE</scope>
    <source>
        <strain evidence="2">Stoneville</strain>
        <tissue evidence="2">Whole head</tissue>
    </source>
</reference>
<comment type="caution">
    <text evidence="2">The sequence shown here is derived from an EMBL/GenBank/DDBJ whole genome shotgun (WGS) entry which is preliminary data.</text>
</comment>
<reference evidence="2" key="2">
    <citation type="submission" date="2021-08" db="EMBL/GenBank/DDBJ databases">
        <authorList>
            <person name="Eriksson T."/>
        </authorList>
    </citation>
    <scope>NUCLEOTIDE SEQUENCE</scope>
    <source>
        <strain evidence="2">Stoneville</strain>
        <tissue evidence="2">Whole head</tissue>
    </source>
</reference>
<dbReference type="AlphaFoldDB" id="A0A8J6LEA6"/>
<evidence type="ECO:0008006" key="4">
    <source>
        <dbReference type="Google" id="ProtNLM"/>
    </source>
</evidence>
<protein>
    <recommendedName>
        <fullName evidence="4">Endonuclease/exonuclease/phosphatase domain-containing protein</fullName>
    </recommendedName>
</protein>
<name>A0A8J6LEA6_TENMO</name>
<dbReference type="EMBL" id="JABDTM020018252">
    <property type="protein sequence ID" value="KAH0818165.1"/>
    <property type="molecule type" value="Genomic_DNA"/>
</dbReference>
<evidence type="ECO:0000256" key="1">
    <source>
        <dbReference type="SAM" id="MobiDB-lite"/>
    </source>
</evidence>
<dbReference type="InterPro" id="IPR036691">
    <property type="entry name" value="Endo/exonu/phosph_ase_sf"/>
</dbReference>
<gene>
    <name evidence="2" type="ORF">GEV33_004626</name>
</gene>
<feature type="region of interest" description="Disordered" evidence="1">
    <location>
        <begin position="194"/>
        <end position="214"/>
    </location>
</feature>
<evidence type="ECO:0000313" key="2">
    <source>
        <dbReference type="EMBL" id="KAH0818165.1"/>
    </source>
</evidence>
<proteinExistence type="predicted"/>
<evidence type="ECO:0000313" key="3">
    <source>
        <dbReference type="Proteomes" id="UP000719412"/>
    </source>
</evidence>
<sequence length="214" mass="24283">MAPINFGWVNICGVSRKYQALKIFIDQDNISILGISETKIRFVKIHNFTSFKKKLTTHSSNRELTSSELLNNVALQNHAIILGDFNARRTYFYDSHINPNGRVPCSRLRILQLCTLRNIAPTFGNHLGCSIVDHIMNLLVNYDPHIVTSDQLSLVRNFLAGCLPTHPTYITITGYKQADWNKFQDLVTLKPASRRPFGESSDGRPAGYPIHRSR</sequence>
<dbReference type="SUPFAM" id="SSF56219">
    <property type="entry name" value="DNase I-like"/>
    <property type="match status" value="1"/>
</dbReference>
<accession>A0A8J6LEA6</accession>